<keyword evidence="3 5" id="KW-0560">Oxidoreductase</keyword>
<dbReference type="InterPro" id="IPR036291">
    <property type="entry name" value="NAD(P)-bd_dom_sf"/>
</dbReference>
<dbReference type="InterPro" id="IPR001509">
    <property type="entry name" value="Epimerase_deHydtase"/>
</dbReference>
<dbReference type="EC" id="1.1.1.271" evidence="5"/>
<dbReference type="RefSeq" id="WP_008840792.1">
    <property type="nucleotide sequence ID" value="NZ_AHAM01000345.1"/>
</dbReference>
<dbReference type="PANTHER" id="PTHR43238">
    <property type="entry name" value="GDP-L-FUCOSE SYNTHASE"/>
    <property type="match status" value="1"/>
</dbReference>
<evidence type="ECO:0000256" key="2">
    <source>
        <dbReference type="ARBA" id="ARBA00022857"/>
    </source>
</evidence>
<feature type="binding site" evidence="5">
    <location>
        <begin position="108"/>
        <end position="111"/>
    </location>
    <ligand>
        <name>NADP(+)</name>
        <dbReference type="ChEBI" id="CHEBI:58349"/>
    </ligand>
</feature>
<feature type="site" description="Important for catalytic activity" evidence="5">
    <location>
        <position position="110"/>
    </location>
</feature>
<dbReference type="GO" id="GO:0042351">
    <property type="term" value="P:'de novo' GDP-L-fucose biosynthetic process"/>
    <property type="evidence" value="ECO:0007669"/>
    <property type="project" value="UniProtKB-UniRule"/>
</dbReference>
<evidence type="ECO:0000313" key="8">
    <source>
        <dbReference type="Proteomes" id="UP000003250"/>
    </source>
</evidence>
<comment type="function">
    <text evidence="5">Catalyzes the two-step NADP-dependent conversion of GDP-4-dehydro-6-deoxy-D-mannose to GDP-fucose, involving an epimerase and a reductase reaction.</text>
</comment>
<dbReference type="UniPathway" id="UPA00128">
    <property type="reaction ID" value="UER00191"/>
</dbReference>
<evidence type="ECO:0000259" key="6">
    <source>
        <dbReference type="Pfam" id="PF01370"/>
    </source>
</evidence>
<dbReference type="GO" id="GO:0070401">
    <property type="term" value="F:NADP+ binding"/>
    <property type="evidence" value="ECO:0007669"/>
    <property type="project" value="UniProtKB-UniRule"/>
</dbReference>
<feature type="binding site" evidence="5">
    <location>
        <position position="190"/>
    </location>
    <ligand>
        <name>substrate</name>
    </ligand>
</feature>
<accession>H0I435</accession>
<evidence type="ECO:0000313" key="7">
    <source>
        <dbReference type="EMBL" id="EHK52258.1"/>
    </source>
</evidence>
<comment type="catalytic activity">
    <reaction evidence="5">
        <text>GDP-beta-L-fucose + NADP(+) = GDP-4-dehydro-alpha-D-rhamnose + NADPH + H(+)</text>
        <dbReference type="Rhea" id="RHEA:18885"/>
        <dbReference type="ChEBI" id="CHEBI:15378"/>
        <dbReference type="ChEBI" id="CHEBI:57273"/>
        <dbReference type="ChEBI" id="CHEBI:57783"/>
        <dbReference type="ChEBI" id="CHEBI:57964"/>
        <dbReference type="ChEBI" id="CHEBI:58349"/>
        <dbReference type="EC" id="1.1.1.271"/>
    </reaction>
</comment>
<feature type="domain" description="NAD-dependent epimerase/dehydratase" evidence="6">
    <location>
        <begin position="9"/>
        <end position="240"/>
    </location>
</feature>
<keyword evidence="5" id="KW-0511">Multifunctional enzyme</keyword>
<feature type="site" description="Important for catalytic activity" evidence="5">
    <location>
        <position position="112"/>
    </location>
</feature>
<feature type="binding site" evidence="5">
    <location>
        <position position="182"/>
    </location>
    <ligand>
        <name>NADP(+)</name>
        <dbReference type="ChEBI" id="CHEBI:58349"/>
    </ligand>
</feature>
<proteinExistence type="inferred from homology"/>
<dbReference type="PANTHER" id="PTHR43238:SF1">
    <property type="entry name" value="GDP-L-FUCOSE SYNTHASE"/>
    <property type="match status" value="1"/>
</dbReference>
<keyword evidence="4 5" id="KW-0413">Isomerase</keyword>
<dbReference type="SUPFAM" id="SSF51735">
    <property type="entry name" value="NAD(P)-binding Rossmann-fold domains"/>
    <property type="match status" value="1"/>
</dbReference>
<evidence type="ECO:0000256" key="3">
    <source>
        <dbReference type="ARBA" id="ARBA00023002"/>
    </source>
</evidence>
<dbReference type="Gene3D" id="3.40.50.720">
    <property type="entry name" value="NAD(P)-binding Rossmann-like Domain"/>
    <property type="match status" value="1"/>
</dbReference>
<dbReference type="AlphaFoldDB" id="H0I435"/>
<keyword evidence="2 5" id="KW-0521">NADP</keyword>
<evidence type="ECO:0000256" key="5">
    <source>
        <dbReference type="HAMAP-Rule" id="MF_00956"/>
    </source>
</evidence>
<dbReference type="Pfam" id="PF01370">
    <property type="entry name" value="Epimerase"/>
    <property type="match status" value="1"/>
</dbReference>
<name>H0I435_9HYPH</name>
<dbReference type="Proteomes" id="UP000003250">
    <property type="component" value="Unassembled WGS sequence"/>
</dbReference>
<dbReference type="EMBL" id="AHAM01000345">
    <property type="protein sequence ID" value="EHK52258.1"/>
    <property type="molecule type" value="Genomic_DNA"/>
</dbReference>
<feature type="binding site" evidence="5">
    <location>
        <position position="205"/>
    </location>
    <ligand>
        <name>substrate</name>
    </ligand>
</feature>
<comment type="pathway">
    <text evidence="5">Nucleotide-sugar biosynthesis; GDP-L-fucose biosynthesis via de novo pathway; GDP-L-fucose from GDP-alpha-D-mannose: step 2/2.</text>
</comment>
<dbReference type="CDD" id="cd05239">
    <property type="entry name" value="GDP_FS_SDR_e"/>
    <property type="match status" value="1"/>
</dbReference>
<dbReference type="GO" id="GO:0016853">
    <property type="term" value="F:isomerase activity"/>
    <property type="evidence" value="ECO:0007669"/>
    <property type="project" value="UniProtKB-KW"/>
</dbReference>
<gene>
    <name evidence="5" type="primary">fcl</name>
    <name evidence="7" type="ORF">MAXJ12_36281</name>
</gene>
<feature type="binding site" evidence="5">
    <location>
        <position position="143"/>
    </location>
    <ligand>
        <name>NADP(+)</name>
        <dbReference type="ChEBI" id="CHEBI:58349"/>
    </ligand>
</feature>
<comment type="similarity">
    <text evidence="1 5">Belongs to the NAD(P)-dependent epimerase/dehydratase family. Fucose synthase subfamily.</text>
</comment>
<dbReference type="InterPro" id="IPR028614">
    <property type="entry name" value="GDP_fucose/colitose_synth"/>
</dbReference>
<sequence>MISLEGKRIWVAGHRGMVGSALVRRLSGVPEVKILTADSRDLDLTDRAATTAWVRAQRPDLVFMAAARVGGILANNERPVDFLQDNLAIELSTIAAAFEAGVEKFMLLGSSCIYPKFAAQPIQESALLTAPLEPTNQWYAIAKIAGVMLCDAYRQQFGRSFISTMPTNLYGPNDNFDPLASHVVAATIRKIVDARNAGRNRVTIWGSGSPLREFMHVDDLADALVFLMERYDEAGPINVGSGQEISVLGLHQLVAELSGWQGEFDLDRSKPDGTPRKLMDSSRLTALGWRRRIELRDGLRQMIDICGSTIAV</sequence>
<reference evidence="7 8" key="1">
    <citation type="journal article" date="2012" name="J. Bacteriol.">
        <title>Draft Genome Sequence of Mesorhizobium alhagi CCNWXJ12-2T, a Novel Salt-Resistant Species Isolated from the Desert of Northwestern China.</title>
        <authorList>
            <person name="Zhou M."/>
            <person name="Chen W."/>
            <person name="Chen H."/>
            <person name="Wei G."/>
        </authorList>
    </citation>
    <scope>NUCLEOTIDE SEQUENCE [LARGE SCALE GENOMIC DNA]</scope>
    <source>
        <strain evidence="7 8">CCNWXJ12-2</strain>
    </source>
</reference>
<dbReference type="GO" id="GO:0050577">
    <property type="term" value="F:GDP-L-fucose synthase activity"/>
    <property type="evidence" value="ECO:0007669"/>
    <property type="project" value="UniProtKB-UniRule"/>
</dbReference>
<evidence type="ECO:0000256" key="4">
    <source>
        <dbReference type="ARBA" id="ARBA00023235"/>
    </source>
</evidence>
<dbReference type="HAMAP" id="MF_00956">
    <property type="entry name" value="GDP_fucose_synth"/>
    <property type="match status" value="1"/>
</dbReference>
<feature type="active site" description="Proton donor/acceptor" evidence="5">
    <location>
        <position position="139"/>
    </location>
</feature>
<feature type="binding site" evidence="5">
    <location>
        <begin position="13"/>
        <end position="19"/>
    </location>
    <ligand>
        <name>NADP(+)</name>
        <dbReference type="ChEBI" id="CHEBI:58349"/>
    </ligand>
</feature>
<dbReference type="PATRIC" id="fig|1107882.3.peg.6984"/>
<dbReference type="OrthoDB" id="9811425at2"/>
<keyword evidence="8" id="KW-1185">Reference proteome</keyword>
<evidence type="ECO:0000256" key="1">
    <source>
        <dbReference type="ARBA" id="ARBA00005959"/>
    </source>
</evidence>
<feature type="binding site" evidence="5">
    <location>
        <position position="212"/>
    </location>
    <ligand>
        <name>substrate</name>
    </ligand>
</feature>
<dbReference type="Gene3D" id="3.90.25.10">
    <property type="entry name" value="UDP-galactose 4-epimerase, domain 1"/>
    <property type="match status" value="1"/>
</dbReference>
<protein>
    <recommendedName>
        <fullName evidence="5">GDP-L-fucose synthase</fullName>
        <ecNumber evidence="5">1.1.1.271</ecNumber>
    </recommendedName>
    <alternativeName>
        <fullName evidence="5">GDP-4-keto-6-deoxy-D-mannose-3,5-epimerase-4-reductase</fullName>
    </alternativeName>
</protein>
<organism evidence="7 8">
    <name type="scientific">Mesorhizobium alhagi CCNWXJ12-2</name>
    <dbReference type="NCBI Taxonomy" id="1107882"/>
    <lineage>
        <taxon>Bacteria</taxon>
        <taxon>Pseudomonadati</taxon>
        <taxon>Pseudomonadota</taxon>
        <taxon>Alphaproteobacteria</taxon>
        <taxon>Hyphomicrobiales</taxon>
        <taxon>Phyllobacteriaceae</taxon>
        <taxon>Allomesorhizobium</taxon>
    </lineage>
</organism>
<feature type="binding site" evidence="5">
    <location>
        <begin position="166"/>
        <end position="169"/>
    </location>
    <ligand>
        <name>NADP(+)</name>
        <dbReference type="ChEBI" id="CHEBI:58349"/>
    </ligand>
</feature>
<feature type="binding site" evidence="5">
    <location>
        <position position="272"/>
    </location>
    <ligand>
        <name>substrate</name>
    </ligand>
</feature>